<dbReference type="AlphaFoldDB" id="A0A5C7EZ02"/>
<dbReference type="EMBL" id="VPFL01000001">
    <property type="protein sequence ID" value="TXF13806.1"/>
    <property type="molecule type" value="Genomic_DNA"/>
</dbReference>
<evidence type="ECO:0000256" key="4">
    <source>
        <dbReference type="ARBA" id="ARBA00022801"/>
    </source>
</evidence>
<dbReference type="GO" id="GO:0090729">
    <property type="term" value="F:toxin activity"/>
    <property type="evidence" value="ECO:0007669"/>
    <property type="project" value="UniProtKB-KW"/>
</dbReference>
<protein>
    <recommendedName>
        <fullName evidence="6">Ribonuclease VapC</fullName>
        <shortName evidence="6">RNase VapC</shortName>
        <ecNumber evidence="6">3.1.-.-</ecNumber>
    </recommendedName>
    <alternativeName>
        <fullName evidence="6">Toxin VapC</fullName>
    </alternativeName>
</protein>
<dbReference type="CDD" id="cd09873">
    <property type="entry name" value="PIN_Pae0151-like"/>
    <property type="match status" value="1"/>
</dbReference>
<reference evidence="8 9" key="1">
    <citation type="submission" date="2019-08" db="EMBL/GenBank/DDBJ databases">
        <title>Pelomicrobium methylotrophicum gen. nov., sp. nov. a moderately thermophilic, facultatively anaerobic, lithoautotrophic and methylotrophic bacterium isolated from a terrestrial mud volcano.</title>
        <authorList>
            <person name="Slobodkina G.B."/>
            <person name="Merkel A.Y."/>
            <person name="Slobodkin A.I."/>
        </authorList>
    </citation>
    <scope>NUCLEOTIDE SEQUENCE [LARGE SCALE GENOMIC DNA]</scope>
    <source>
        <strain evidence="8 9">SM250</strain>
    </source>
</reference>
<dbReference type="PANTHER" id="PTHR35901:SF1">
    <property type="entry name" value="EXONUCLEASE VAPC9"/>
    <property type="match status" value="1"/>
</dbReference>
<dbReference type="Pfam" id="PF01850">
    <property type="entry name" value="PIN"/>
    <property type="match status" value="1"/>
</dbReference>
<comment type="cofactor">
    <cofactor evidence="6">
        <name>Mg(2+)</name>
        <dbReference type="ChEBI" id="CHEBI:18420"/>
    </cofactor>
</comment>
<evidence type="ECO:0000256" key="2">
    <source>
        <dbReference type="ARBA" id="ARBA00022722"/>
    </source>
</evidence>
<keyword evidence="6" id="KW-0800">Toxin</keyword>
<dbReference type="InterPro" id="IPR002716">
    <property type="entry name" value="PIN_dom"/>
</dbReference>
<comment type="similarity">
    <text evidence="6">Belongs to the PINc/VapC protein family.</text>
</comment>
<keyword evidence="1 6" id="KW-1277">Toxin-antitoxin system</keyword>
<sequence length="136" mass="14878">MIWVVDTSAIVRLFVPDGSLHPEIEAAMNRAMHGADVVLAPDLMLAESANVLLRKRRRGELSSDEARTIIEAIASLPVRIEPHAPLLVAAFSLADTHNLTVYDALYLALAERHGARLMTCDDRLERVAKTMGLGNP</sequence>
<dbReference type="OrthoDB" id="32153at2"/>
<keyword evidence="2 6" id="KW-0540">Nuclease</keyword>
<keyword evidence="9" id="KW-1185">Reference proteome</keyword>
<keyword evidence="4 6" id="KW-0378">Hydrolase</keyword>
<dbReference type="GO" id="GO:0004540">
    <property type="term" value="F:RNA nuclease activity"/>
    <property type="evidence" value="ECO:0007669"/>
    <property type="project" value="InterPro"/>
</dbReference>
<feature type="binding site" evidence="6">
    <location>
        <position position="103"/>
    </location>
    <ligand>
        <name>Mg(2+)</name>
        <dbReference type="ChEBI" id="CHEBI:18420"/>
    </ligand>
</feature>
<dbReference type="HAMAP" id="MF_00265">
    <property type="entry name" value="VapC_Nob1"/>
    <property type="match status" value="1"/>
</dbReference>
<keyword evidence="3 6" id="KW-0479">Metal-binding</keyword>
<dbReference type="InParanoid" id="A0A5C7EZ02"/>
<dbReference type="Gene3D" id="3.40.50.1010">
    <property type="entry name" value="5'-nuclease"/>
    <property type="match status" value="1"/>
</dbReference>
<evidence type="ECO:0000256" key="6">
    <source>
        <dbReference type="HAMAP-Rule" id="MF_00265"/>
    </source>
</evidence>
<dbReference type="InterPro" id="IPR029060">
    <property type="entry name" value="PIN-like_dom_sf"/>
</dbReference>
<feature type="binding site" evidence="6">
    <location>
        <position position="6"/>
    </location>
    <ligand>
        <name>Mg(2+)</name>
        <dbReference type="ChEBI" id="CHEBI:18420"/>
    </ligand>
</feature>
<evidence type="ECO:0000256" key="3">
    <source>
        <dbReference type="ARBA" id="ARBA00022723"/>
    </source>
</evidence>
<evidence type="ECO:0000256" key="1">
    <source>
        <dbReference type="ARBA" id="ARBA00022649"/>
    </source>
</evidence>
<feature type="domain" description="PIN" evidence="7">
    <location>
        <begin position="4"/>
        <end position="129"/>
    </location>
</feature>
<dbReference type="InterPro" id="IPR022907">
    <property type="entry name" value="VapC_family"/>
</dbReference>
<dbReference type="GO" id="GO:0000287">
    <property type="term" value="F:magnesium ion binding"/>
    <property type="evidence" value="ECO:0007669"/>
    <property type="project" value="UniProtKB-UniRule"/>
</dbReference>
<dbReference type="RefSeq" id="WP_147798391.1">
    <property type="nucleotide sequence ID" value="NZ_VPFL01000001.1"/>
</dbReference>
<evidence type="ECO:0000259" key="7">
    <source>
        <dbReference type="Pfam" id="PF01850"/>
    </source>
</evidence>
<name>A0A5C7EZ02_9PROT</name>
<comment type="caution">
    <text evidence="8">The sequence shown here is derived from an EMBL/GenBank/DDBJ whole genome shotgun (WGS) entry which is preliminary data.</text>
</comment>
<organism evidence="8 9">
    <name type="scientific">Pelomicrobium methylotrophicum</name>
    <dbReference type="NCBI Taxonomy" id="2602750"/>
    <lineage>
        <taxon>Bacteria</taxon>
        <taxon>Pseudomonadati</taxon>
        <taxon>Pseudomonadota</taxon>
        <taxon>Hydrogenophilia</taxon>
        <taxon>Hydrogenophilia incertae sedis</taxon>
        <taxon>Pelomicrobium</taxon>
    </lineage>
</organism>
<dbReference type="GO" id="GO:0016787">
    <property type="term" value="F:hydrolase activity"/>
    <property type="evidence" value="ECO:0007669"/>
    <property type="project" value="UniProtKB-KW"/>
</dbReference>
<keyword evidence="5 6" id="KW-0460">Magnesium</keyword>
<proteinExistence type="inferred from homology"/>
<evidence type="ECO:0000313" key="9">
    <source>
        <dbReference type="Proteomes" id="UP000321201"/>
    </source>
</evidence>
<gene>
    <name evidence="6" type="primary">vapC</name>
    <name evidence="8" type="ORF">FR698_01520</name>
</gene>
<accession>A0A5C7EZ02</accession>
<dbReference type="InterPro" id="IPR044153">
    <property type="entry name" value="PIN_Pae0151-like"/>
</dbReference>
<evidence type="ECO:0000256" key="5">
    <source>
        <dbReference type="ARBA" id="ARBA00022842"/>
    </source>
</evidence>
<comment type="function">
    <text evidence="6">Toxic component of a toxin-antitoxin (TA) system. An RNase.</text>
</comment>
<dbReference type="InterPro" id="IPR051619">
    <property type="entry name" value="TypeII_TA_RNase_PINc/VapC"/>
</dbReference>
<dbReference type="PANTHER" id="PTHR35901">
    <property type="entry name" value="RIBONUCLEASE VAPC3"/>
    <property type="match status" value="1"/>
</dbReference>
<evidence type="ECO:0000313" key="8">
    <source>
        <dbReference type="EMBL" id="TXF13806.1"/>
    </source>
</evidence>
<dbReference type="EC" id="3.1.-.-" evidence="6"/>
<dbReference type="SUPFAM" id="SSF88723">
    <property type="entry name" value="PIN domain-like"/>
    <property type="match status" value="1"/>
</dbReference>
<dbReference type="Proteomes" id="UP000321201">
    <property type="component" value="Unassembled WGS sequence"/>
</dbReference>